<dbReference type="EMBL" id="JDYK01000006">
    <property type="protein sequence ID" value="EWS81635.1"/>
    <property type="molecule type" value="Genomic_DNA"/>
</dbReference>
<dbReference type="Pfam" id="PF01872">
    <property type="entry name" value="RibD_C"/>
    <property type="match status" value="1"/>
</dbReference>
<feature type="domain" description="Bacterial bifunctional deaminase-reductase C-terminal" evidence="1">
    <location>
        <begin position="8"/>
        <end position="162"/>
    </location>
</feature>
<sequence>MTAYRYYTASSLDGFIATADDSLDWLLSQPLDAAGPMNYEEFIAGIGAIVMGATTCAWILEHEESGPRPWPYSQPSFVLTHRDLAAPAGHVAVVSGDVAALRPRLEEAAAGKDVWIVGGGDLAAQFARAGMLDEVLISYAPVMLGAGRPLFPDRLDLELVELARNEAFACARYAVAGRPGASGS</sequence>
<evidence type="ECO:0000313" key="2">
    <source>
        <dbReference type="EMBL" id="EWS81635.1"/>
    </source>
</evidence>
<dbReference type="RefSeq" id="WP_038371706.1">
    <property type="nucleotide sequence ID" value="NZ_KK069991.1"/>
</dbReference>
<name>Z9JTE0_9MICO</name>
<dbReference type="GO" id="GO:0008703">
    <property type="term" value="F:5-amino-6-(5-phosphoribosylamino)uracil reductase activity"/>
    <property type="evidence" value="ECO:0007669"/>
    <property type="project" value="InterPro"/>
</dbReference>
<dbReference type="PANTHER" id="PTHR38011:SF11">
    <property type="entry name" value="2,5-DIAMINO-6-RIBOSYLAMINO-4(3H)-PYRIMIDINONE 5'-PHOSPHATE REDUCTASE"/>
    <property type="match status" value="1"/>
</dbReference>
<dbReference type="HOGENOM" id="CLU_043966_4_1_11"/>
<dbReference type="GO" id="GO:0009231">
    <property type="term" value="P:riboflavin biosynthetic process"/>
    <property type="evidence" value="ECO:0007669"/>
    <property type="project" value="InterPro"/>
</dbReference>
<protein>
    <submittedName>
        <fullName evidence="2">Deaminase</fullName>
    </submittedName>
</protein>
<evidence type="ECO:0000313" key="3">
    <source>
        <dbReference type="Proteomes" id="UP000023067"/>
    </source>
</evidence>
<organism evidence="2 3">
    <name type="scientific">Brachybacterium phenoliresistens</name>
    <dbReference type="NCBI Taxonomy" id="396014"/>
    <lineage>
        <taxon>Bacteria</taxon>
        <taxon>Bacillati</taxon>
        <taxon>Actinomycetota</taxon>
        <taxon>Actinomycetes</taxon>
        <taxon>Micrococcales</taxon>
        <taxon>Dermabacteraceae</taxon>
        <taxon>Brachybacterium</taxon>
    </lineage>
</organism>
<dbReference type="Proteomes" id="UP000023067">
    <property type="component" value="Unassembled WGS sequence"/>
</dbReference>
<dbReference type="AlphaFoldDB" id="Z9JTE0"/>
<dbReference type="PANTHER" id="PTHR38011">
    <property type="entry name" value="DIHYDROFOLATE REDUCTASE FAMILY PROTEIN (AFU_ORTHOLOGUE AFUA_8G06820)"/>
    <property type="match status" value="1"/>
</dbReference>
<dbReference type="OrthoDB" id="3427770at2"/>
<proteinExistence type="predicted"/>
<dbReference type="eggNOG" id="COG0262">
    <property type="taxonomic scope" value="Bacteria"/>
</dbReference>
<dbReference type="PATRIC" id="fig|396014.3.peg.1508"/>
<dbReference type="InterPro" id="IPR002734">
    <property type="entry name" value="RibDG_C"/>
</dbReference>
<dbReference type="STRING" id="396014.BF93_15810"/>
<accession>Z9JTE0</accession>
<comment type="caution">
    <text evidence="2">The sequence shown here is derived from an EMBL/GenBank/DDBJ whole genome shotgun (WGS) entry which is preliminary data.</text>
</comment>
<reference evidence="2 3" key="1">
    <citation type="submission" date="2014-02" db="EMBL/GenBank/DDBJ databases">
        <title>Genome sequence of Brachybacterium phenoliresistens strain W13A50.</title>
        <authorList>
            <person name="Wang X."/>
        </authorList>
    </citation>
    <scope>NUCLEOTIDE SEQUENCE [LARGE SCALE GENOMIC DNA]</scope>
    <source>
        <strain evidence="2 3">W13A50</strain>
    </source>
</reference>
<dbReference type="Gene3D" id="3.40.430.10">
    <property type="entry name" value="Dihydrofolate Reductase, subunit A"/>
    <property type="match status" value="1"/>
</dbReference>
<evidence type="ECO:0000259" key="1">
    <source>
        <dbReference type="Pfam" id="PF01872"/>
    </source>
</evidence>
<dbReference type="SUPFAM" id="SSF53597">
    <property type="entry name" value="Dihydrofolate reductase-like"/>
    <property type="match status" value="1"/>
</dbReference>
<gene>
    <name evidence="2" type="ORF">BF93_15810</name>
</gene>
<dbReference type="InterPro" id="IPR024072">
    <property type="entry name" value="DHFR-like_dom_sf"/>
</dbReference>
<keyword evidence="3" id="KW-1185">Reference proteome</keyword>
<dbReference type="InterPro" id="IPR050765">
    <property type="entry name" value="Riboflavin_Biosynth_HTPR"/>
</dbReference>